<organism evidence="1 2">
    <name type="scientific">Xenoophorus captivus</name>
    <dbReference type="NCBI Taxonomy" id="1517983"/>
    <lineage>
        <taxon>Eukaryota</taxon>
        <taxon>Metazoa</taxon>
        <taxon>Chordata</taxon>
        <taxon>Craniata</taxon>
        <taxon>Vertebrata</taxon>
        <taxon>Euteleostomi</taxon>
        <taxon>Actinopterygii</taxon>
        <taxon>Neopterygii</taxon>
        <taxon>Teleostei</taxon>
        <taxon>Neoteleostei</taxon>
        <taxon>Acanthomorphata</taxon>
        <taxon>Ovalentaria</taxon>
        <taxon>Atherinomorphae</taxon>
        <taxon>Cyprinodontiformes</taxon>
        <taxon>Goodeidae</taxon>
        <taxon>Xenoophorus</taxon>
    </lineage>
</organism>
<dbReference type="Proteomes" id="UP001434883">
    <property type="component" value="Unassembled WGS sequence"/>
</dbReference>
<protein>
    <submittedName>
        <fullName evidence="1">Uncharacterized protein</fullName>
    </submittedName>
</protein>
<keyword evidence="2" id="KW-1185">Reference proteome</keyword>
<dbReference type="EMBL" id="JAHRIN010059487">
    <property type="protein sequence ID" value="MEQ2212175.1"/>
    <property type="molecule type" value="Genomic_DNA"/>
</dbReference>
<proteinExistence type="predicted"/>
<name>A0ABV0RV70_9TELE</name>
<evidence type="ECO:0000313" key="2">
    <source>
        <dbReference type="Proteomes" id="UP001434883"/>
    </source>
</evidence>
<comment type="caution">
    <text evidence="1">The sequence shown here is derived from an EMBL/GenBank/DDBJ whole genome shotgun (WGS) entry which is preliminary data.</text>
</comment>
<reference evidence="1 2" key="1">
    <citation type="submission" date="2021-06" db="EMBL/GenBank/DDBJ databases">
        <authorList>
            <person name="Palmer J.M."/>
        </authorList>
    </citation>
    <scope>NUCLEOTIDE SEQUENCE [LARGE SCALE GENOMIC DNA]</scope>
    <source>
        <strain evidence="1 2">XC_2019</strain>
        <tissue evidence="1">Muscle</tissue>
    </source>
</reference>
<accession>A0ABV0RV70</accession>
<gene>
    <name evidence="1" type="ORF">XENOCAPTIV_026702</name>
</gene>
<evidence type="ECO:0000313" key="1">
    <source>
        <dbReference type="EMBL" id="MEQ2212175.1"/>
    </source>
</evidence>
<sequence>MVSEQIITYRENTQLNGSTCSSFINLFLIYSKARIKRDEVKESSQGDVRMDLDSNGWMDAEAWLTLLSPVWLITQGSVREQARLADYIHTAPLASHPHTHTHKLIDIFTKTNPDLIHTDESAGS</sequence>